<dbReference type="Pfam" id="PF08659">
    <property type="entry name" value="KR"/>
    <property type="match status" value="1"/>
</dbReference>
<dbReference type="InterPro" id="IPR020845">
    <property type="entry name" value="AMP-binding_CS"/>
</dbReference>
<evidence type="ECO:0000256" key="1">
    <source>
        <dbReference type="ARBA" id="ARBA00022450"/>
    </source>
</evidence>
<dbReference type="InterPro" id="IPR050091">
    <property type="entry name" value="PKS_NRPS_Biosynth_Enz"/>
</dbReference>
<dbReference type="GO" id="GO:0008168">
    <property type="term" value="F:methyltransferase activity"/>
    <property type="evidence" value="ECO:0007669"/>
    <property type="project" value="UniProtKB-KW"/>
</dbReference>
<feature type="region of interest" description="N-terminal hotdog fold" evidence="7">
    <location>
        <begin position="936"/>
        <end position="1066"/>
    </location>
</feature>
<dbReference type="GO" id="GO:0031177">
    <property type="term" value="F:phosphopantetheine binding"/>
    <property type="evidence" value="ECO:0007669"/>
    <property type="project" value="InterPro"/>
</dbReference>
<dbReference type="Pfam" id="PF00109">
    <property type="entry name" value="ketoacyl-synt"/>
    <property type="match status" value="1"/>
</dbReference>
<evidence type="ECO:0000259" key="9">
    <source>
        <dbReference type="PROSITE" id="PS52004"/>
    </source>
</evidence>
<dbReference type="GO" id="GO:0004312">
    <property type="term" value="F:fatty acid synthase activity"/>
    <property type="evidence" value="ECO:0007669"/>
    <property type="project" value="TreeGrafter"/>
</dbReference>
<keyword evidence="6" id="KW-0511">Multifunctional enzyme</keyword>
<dbReference type="InterPro" id="IPR016035">
    <property type="entry name" value="Acyl_Trfase/lysoPLipase"/>
</dbReference>
<dbReference type="SUPFAM" id="SSF53335">
    <property type="entry name" value="S-adenosyl-L-methionine-dependent methyltransferases"/>
    <property type="match status" value="1"/>
</dbReference>
<sequence>MRETEPVAIIGTGCRFPGGASSPAKLWELLRNPREIARKIPANRFNIDAFYHPDGDHHGTTNVQESYFLDEDIRAFDAAFFNISPTEAAAMDPQQRLLLETVYESLDAAGLRMDVLQGSMTGVFCGALRNDYSQIQAMDPQALPAYMVTGNSPSIMANRISYYFDWRGPSMTVDTGCSSSLLAVHLAVEALQNDDCSLAVAVGSNLILSPNAYIADSKTRMLSPTGRSRMWDSKADGYARGEGVASVVLKRLRDAIIDADPIECVIRATGANSDGRTMGITMPNAKAQQSLILKTYARAGLSPQDRPADRCQYFEAHGTGTQAGDPQEAAAIHASFFGPECVADPPNRLYVGSIKTVVGHTEATAGLAGLIKASLSLQHGMIVPNLLMQQLNPKIEAFAAQLCIPTECVPWPALPEGYPRRASVNSFGFGGANVHVVLESYTSREINPSHNLPSSLPFVFSAASERTLTSVLESYATFLREHAAVSLLSLAVSMWTRRSAHRHRLTLIAHSVEELQDQIDTELSRRATGKPSSIVSRSISRPRRVMGIFTGQGAQWPQMGLDLVEASPRIRQWIADLQEALDQLPLEFRPEFSLLQELSRPASSSRVHEGLLSLPLRTALQIMQVNILCAVGIEFSMVVGHSSGEIVAAYAAGVLTASDAIRIAYLRGRAIDESRDSTGRMMAVNLTWQQAQAVCAVEPYSGRISVAAANSPSSVTLSGDAEGLRDLEWLLKSLGFTPRMLQVDTAYHSPYMKPCADPYRQAMQACPVALAPSVARWYSSVYPGEVMTEHDQNQRTGEYWVENMLRPVQFAQALEAAVREAGAPDVIVEVGPHPTLRGPVLQTLSKVNSAHSTIPYLALAERGKPGPDCWAMALGLAWAHLGPSVVRLEDYVSLLDPGQSHVPVESLPLYPFDHSQTYWAQSRISLNYNHCVTPPNALLGVFSPETGPGEFRWRNYLRPEELPWLADRRVGSRPVFPETGYVSMALEAGMIMADTKGLRLLSVKDLTVHTPLPIQNDPIGTEVLVTVDGISSHDGVISALFRCEAAVSGEFVKCATAKMIMHPGDPDRALLPPQGQLAPAVEPVDINGFYNSLRCVDYHCTGSFTGLTGLHRRRDLATGTIHVPSRDPDGPINLHPVTLELAIQAMIAALGAPDEGLLTGALLSKTVDNIWIDPALCALGKEMTVVSYLTDVDGDHIRGDIDIFTMDGQKAVQLEGVCLVCQPSGNAPTDTQILSQTEWGPLEPSLKRASHPLPADVLELYSLRDELALLYIKQAGHGLTDSERSGLDCDGTRLLAQMNQCIVDSHEGLQLAGSSERLDQSVEAFRAGLGPSLEDPGLRAIAAVGQQLPHVLRESGRQRVAWPHFDEGNEYLKQDVQVSHLVNNLISVVSQTCFRFPQMDILQIGTLGGSVHSVLRKMGRSFRSFTYAAPSQPIDGADLERPGEVQRKTFDVDRNPLEQGYQDHAYDMALFTTARFPREVAVTHIRRLLKPRGFLVLLVRSNPDITHLNLLFGPPARCIETCSGEQVITREHWIELLSTHGFWVESLDAPNEFASLQGFSLLLCRAPGDYKKQSSRGDLLLVGGDARNADCVISELAELVQGRFDQVLRSPSLDLVEVTDPSELTVLYLVDDRDLTEASLSGLRTLITACKRVLWVTCEKTDQPNGGLTRGLLRSIMTSERLSCQLQLLHITDPAGVSAKVLTIALERLVQASAAQECPDSCGLDSIEPEVEYDGSMFRIPRQYHNYSTGLRHLARRQTVTDCVDLSQGVVQVLPPAADATREGFRLLSVAQPPQTSDDGSTICLRVRYSSLAAVRVAGTMFLRLVIGREVSSNNRMIALSSHIASQVIVPESWAWPLPDTVSKAQEQSFLHATAAALLAGYLVDQIPAFGTLVVHEADRVFQSIVHQSPTWRNVKVIFSTSTSNPDRDGPVLSLHEHSTARQLSQVLPSDVSAVALLNRRGQSIYDRMLSLLPDNATRIQIDDVYCVSASTMTTKGRDSLLVAKAFITACMVAYTSCEAVSLTSVDSVLIANVAEYPTTHCHQGIIDWDLSIRVLAQIPTASSQVRLSQKKTYILVGLDSELARMACLWLAAHGARWILLASSKPEPDAWWLEEVSSRGTRITFSTMNLIDGVSVRSLHQSIAHPFPPAVGGVLIEPGPLPDCSLSKLTAGVLQSQLHPVLKELQLLDELHENPTLDFWVLIGSIAGTLGHADQAMTAAMSERMATLVRQRRSRGRPASLVHLGEISGIDIPSARPRPWWGPAAVTQRDIDEVLSEAILCGDPNSTRSAEFIVGLRHQSLQNGRMACPVPKLWPFYSYTATASQDQVPPLPESQSTKDLVAAATSREEKTEAIAACLMEKIRARLNLTADAPLSSDTLIPELGVDSLVAVELRRWFAKELAVDIPIVLILSGASTLTTINMEPHDETDLVSFAFSGPTTFDPTTPIYLDAQNPSRAFNARQFRLLVRSLIAGLRARNLEPGNCVLVQLENTVIHSALFFAIVGAGGVYMGCDVGSPAHELTHLLRLAEPRLVITAPGALSTLEVCSKQGIFPGQILLVDELSIDNIVQFAHSAAAQTEGLIDQTAEPPMRLENLLRHGESDWLRFEDSGQSKRTPAAMFLTSGTSGLPKAAIRTHHTIISHHLSVHYQVPYPVVRLMALPMYHSFGDFWTNIFPIRYGEPLYVLPRFDISAFLDAVRQHHISETYMVPAMVQILNQSSLPVAESLSSLRYVGISGAPIDGFTMQRFQRLLSPDAVAGNLWGMTEVGVVFQNRYGVAPQFGSVGTLLHGYELRFVDPATGEDVAGIPDSPGELYVRGPGLLLGYKGRTDGKDEQGWFRTGDMVYARDGNYYIIGRTKDLIKVRGQVPDSLNSFCFSTLYWTSHPTNMDPGVKDAAVIGVMLPDGSSEVPRAYVVRAGISPESTADQLTDLIQTQLASYKALDGGVVFVDEIPRTAIGKPHRVRLSQLDREREKIASILGLSVPAQ</sequence>
<dbReference type="SMART" id="SM00827">
    <property type="entry name" value="PKS_AT"/>
    <property type="match status" value="1"/>
</dbReference>
<dbReference type="GO" id="GO:0032259">
    <property type="term" value="P:methylation"/>
    <property type="evidence" value="ECO:0007669"/>
    <property type="project" value="UniProtKB-KW"/>
</dbReference>
<organism evidence="11 12">
    <name type="scientific">Aspergillus lentulus</name>
    <dbReference type="NCBI Taxonomy" id="293939"/>
    <lineage>
        <taxon>Eukaryota</taxon>
        <taxon>Fungi</taxon>
        <taxon>Dikarya</taxon>
        <taxon>Ascomycota</taxon>
        <taxon>Pezizomycotina</taxon>
        <taxon>Eurotiomycetes</taxon>
        <taxon>Eurotiomycetidae</taxon>
        <taxon>Eurotiales</taxon>
        <taxon>Aspergillaceae</taxon>
        <taxon>Aspergillus</taxon>
        <taxon>Aspergillus subgen. Fumigati</taxon>
    </lineage>
</organism>
<dbReference type="Pfam" id="PF16197">
    <property type="entry name" value="KAsynt_C_assoc"/>
    <property type="match status" value="1"/>
</dbReference>
<dbReference type="Pfam" id="PF00501">
    <property type="entry name" value="AMP-binding"/>
    <property type="match status" value="1"/>
</dbReference>
<dbReference type="SUPFAM" id="SSF52151">
    <property type="entry name" value="FabD/lysophospholipase-like"/>
    <property type="match status" value="1"/>
</dbReference>
<dbReference type="CDD" id="cd00833">
    <property type="entry name" value="PKS"/>
    <property type="match status" value="1"/>
</dbReference>
<keyword evidence="5" id="KW-0677">Repeat</keyword>
<evidence type="ECO:0000313" key="11">
    <source>
        <dbReference type="EMBL" id="GAQ03684.1"/>
    </source>
</evidence>
<dbReference type="Proteomes" id="UP000051487">
    <property type="component" value="Unassembled WGS sequence"/>
</dbReference>
<keyword evidence="3" id="KW-0489">Methyltransferase</keyword>
<dbReference type="SUPFAM" id="SSF47336">
    <property type="entry name" value="ACP-like"/>
    <property type="match status" value="1"/>
</dbReference>
<dbReference type="SUPFAM" id="SSF56801">
    <property type="entry name" value="Acetyl-CoA synthetase-like"/>
    <property type="match status" value="1"/>
</dbReference>
<keyword evidence="4" id="KW-0808">Transferase</keyword>
<evidence type="ECO:0000259" key="8">
    <source>
        <dbReference type="PROSITE" id="PS50075"/>
    </source>
</evidence>
<dbReference type="Gene3D" id="3.40.50.150">
    <property type="entry name" value="Vaccinia Virus protein VP39"/>
    <property type="match status" value="1"/>
</dbReference>
<dbReference type="Pfam" id="PF13193">
    <property type="entry name" value="AMP-binding_C"/>
    <property type="match status" value="1"/>
</dbReference>
<gene>
    <name evidence="11" type="ORF">ALT_1005</name>
</gene>
<dbReference type="Gene3D" id="3.40.366.10">
    <property type="entry name" value="Malonyl-Coenzyme A Acyl Carrier Protein, domain 2"/>
    <property type="match status" value="1"/>
</dbReference>
<protein>
    <submittedName>
        <fullName evidence="11">Polyketide synthase-nonribosomal peptide synthetase</fullName>
    </submittedName>
</protein>
<dbReference type="PROSITE" id="PS52019">
    <property type="entry name" value="PKS_MFAS_DH"/>
    <property type="match status" value="1"/>
</dbReference>
<dbReference type="PROSITE" id="PS00455">
    <property type="entry name" value="AMP_BINDING"/>
    <property type="match status" value="1"/>
</dbReference>
<dbReference type="GO" id="GO:0044550">
    <property type="term" value="P:secondary metabolite biosynthetic process"/>
    <property type="evidence" value="ECO:0007669"/>
    <property type="project" value="TreeGrafter"/>
</dbReference>
<keyword evidence="2" id="KW-0597">Phosphoprotein</keyword>
<dbReference type="InterPro" id="IPR036736">
    <property type="entry name" value="ACP-like_sf"/>
</dbReference>
<dbReference type="SMART" id="SM00826">
    <property type="entry name" value="PKS_DH"/>
    <property type="match status" value="1"/>
</dbReference>
<dbReference type="InterPro" id="IPR025110">
    <property type="entry name" value="AMP-bd_C"/>
</dbReference>
<dbReference type="Gene3D" id="3.40.47.10">
    <property type="match status" value="1"/>
</dbReference>
<dbReference type="Gene3D" id="3.30.300.30">
    <property type="match status" value="1"/>
</dbReference>
<dbReference type="InterPro" id="IPR018201">
    <property type="entry name" value="Ketoacyl_synth_AS"/>
</dbReference>
<dbReference type="Pfam" id="PF14765">
    <property type="entry name" value="PS-DH"/>
    <property type="match status" value="1"/>
</dbReference>
<accession>A0AAN4PBM7</accession>
<dbReference type="PROSITE" id="PS52004">
    <property type="entry name" value="KS3_2"/>
    <property type="match status" value="1"/>
</dbReference>
<proteinExistence type="predicted"/>
<dbReference type="SUPFAM" id="SSF51735">
    <property type="entry name" value="NAD(P)-binding Rossmann-fold domains"/>
    <property type="match status" value="1"/>
</dbReference>
<dbReference type="Gene3D" id="3.40.50.720">
    <property type="entry name" value="NAD(P)-binding Rossmann-like Domain"/>
    <property type="match status" value="1"/>
</dbReference>
<dbReference type="InterPro" id="IPR020807">
    <property type="entry name" value="PKS_DH"/>
</dbReference>
<evidence type="ECO:0000256" key="2">
    <source>
        <dbReference type="ARBA" id="ARBA00022553"/>
    </source>
</evidence>
<dbReference type="PROSITE" id="PS00606">
    <property type="entry name" value="KS3_1"/>
    <property type="match status" value="1"/>
</dbReference>
<dbReference type="InterPro" id="IPR013968">
    <property type="entry name" value="PKS_KR"/>
</dbReference>
<evidence type="ECO:0000256" key="5">
    <source>
        <dbReference type="ARBA" id="ARBA00022737"/>
    </source>
</evidence>
<dbReference type="PROSITE" id="PS00012">
    <property type="entry name" value="PHOSPHOPANTETHEINE"/>
    <property type="match status" value="1"/>
</dbReference>
<dbReference type="InterPro" id="IPR049552">
    <property type="entry name" value="PKS_DH_N"/>
</dbReference>
<dbReference type="SMART" id="SM00822">
    <property type="entry name" value="PKS_KR"/>
    <property type="match status" value="1"/>
</dbReference>
<feature type="domain" description="Ketosynthase family 3 (KS3)" evidence="9">
    <location>
        <begin position="4"/>
        <end position="440"/>
    </location>
</feature>
<dbReference type="InterPro" id="IPR032821">
    <property type="entry name" value="PKS_assoc"/>
</dbReference>
<dbReference type="SUPFAM" id="SSF53901">
    <property type="entry name" value="Thiolase-like"/>
    <property type="match status" value="1"/>
</dbReference>
<feature type="domain" description="PKS/mFAS DH" evidence="10">
    <location>
        <begin position="936"/>
        <end position="1228"/>
    </location>
</feature>
<dbReference type="InterPro" id="IPR020841">
    <property type="entry name" value="PKS_Beta-ketoAc_synthase_dom"/>
</dbReference>
<dbReference type="GO" id="GO:0004315">
    <property type="term" value="F:3-oxoacyl-[acyl-carrier-protein] synthase activity"/>
    <property type="evidence" value="ECO:0007669"/>
    <property type="project" value="InterPro"/>
</dbReference>
<dbReference type="InterPro" id="IPR049900">
    <property type="entry name" value="PKS_mFAS_DH"/>
</dbReference>
<evidence type="ECO:0000313" key="12">
    <source>
        <dbReference type="Proteomes" id="UP000051487"/>
    </source>
</evidence>
<dbReference type="InterPro" id="IPR006162">
    <property type="entry name" value="Ppantetheine_attach_site"/>
</dbReference>
<dbReference type="InterPro" id="IPR009081">
    <property type="entry name" value="PP-bd_ACP"/>
</dbReference>
<dbReference type="InterPro" id="IPR000873">
    <property type="entry name" value="AMP-dep_synth/lig_dom"/>
</dbReference>
<feature type="domain" description="Carrier" evidence="8">
    <location>
        <begin position="2352"/>
        <end position="2428"/>
    </location>
</feature>
<dbReference type="FunFam" id="3.40.47.10:FF:000019">
    <property type="entry name" value="Polyketide synthase type I"/>
    <property type="match status" value="1"/>
</dbReference>
<dbReference type="InterPro" id="IPR042104">
    <property type="entry name" value="PKS_dehydratase_sf"/>
</dbReference>
<dbReference type="InterPro" id="IPR042099">
    <property type="entry name" value="ANL_N_sf"/>
</dbReference>
<comment type="caution">
    <text evidence="7">Lacks conserved residue(s) required for the propagation of feature annotation.</text>
</comment>
<comment type="caution">
    <text evidence="11">The sequence shown here is derived from an EMBL/GenBank/DDBJ whole genome shotgun (WGS) entry which is preliminary data.</text>
</comment>
<dbReference type="InterPro" id="IPR001227">
    <property type="entry name" value="Ac_transferase_dom_sf"/>
</dbReference>
<dbReference type="Pfam" id="PF00550">
    <property type="entry name" value="PP-binding"/>
    <property type="match status" value="1"/>
</dbReference>
<dbReference type="Gene3D" id="3.40.50.12780">
    <property type="entry name" value="N-terminal domain of ligase-like"/>
    <property type="match status" value="1"/>
</dbReference>
<dbReference type="InterPro" id="IPR014043">
    <property type="entry name" value="Acyl_transferase_dom"/>
</dbReference>
<dbReference type="Gene3D" id="3.10.129.110">
    <property type="entry name" value="Polyketide synthase dehydratase"/>
    <property type="match status" value="1"/>
</dbReference>
<feature type="region of interest" description="C-terminal hotdog fold" evidence="7">
    <location>
        <begin position="1081"/>
        <end position="1228"/>
    </location>
</feature>
<dbReference type="InterPro" id="IPR049551">
    <property type="entry name" value="PKS_DH_C"/>
</dbReference>
<dbReference type="InterPro" id="IPR036291">
    <property type="entry name" value="NAD(P)-bd_dom_sf"/>
</dbReference>
<name>A0AAN4PBM7_ASPLE</name>
<dbReference type="InterPro" id="IPR057326">
    <property type="entry name" value="KR_dom"/>
</dbReference>
<dbReference type="SUPFAM" id="SSF55048">
    <property type="entry name" value="Probable ACP-binding domain of malonyl-CoA ACP transacylase"/>
    <property type="match status" value="1"/>
</dbReference>
<evidence type="ECO:0000256" key="7">
    <source>
        <dbReference type="PROSITE-ProRule" id="PRU01363"/>
    </source>
</evidence>
<dbReference type="PROSITE" id="PS50075">
    <property type="entry name" value="CARRIER"/>
    <property type="match status" value="1"/>
</dbReference>
<dbReference type="PANTHER" id="PTHR43775:SF48">
    <property type="entry name" value="HIGHLY REDUCING POLYKETIDE SYNTHASE SDGA"/>
    <property type="match status" value="1"/>
</dbReference>
<dbReference type="SMART" id="SM00825">
    <property type="entry name" value="PKS_KS"/>
    <property type="match status" value="1"/>
</dbReference>
<dbReference type="GO" id="GO:0006633">
    <property type="term" value="P:fatty acid biosynthetic process"/>
    <property type="evidence" value="ECO:0007669"/>
    <property type="project" value="InterPro"/>
</dbReference>
<evidence type="ECO:0000256" key="3">
    <source>
        <dbReference type="ARBA" id="ARBA00022603"/>
    </source>
</evidence>
<evidence type="ECO:0000256" key="4">
    <source>
        <dbReference type="ARBA" id="ARBA00022679"/>
    </source>
</evidence>
<dbReference type="Pfam" id="PF21089">
    <property type="entry name" value="PKS_DH_N"/>
    <property type="match status" value="1"/>
</dbReference>
<dbReference type="SMART" id="SM00823">
    <property type="entry name" value="PKS_PP"/>
    <property type="match status" value="1"/>
</dbReference>
<evidence type="ECO:0000256" key="6">
    <source>
        <dbReference type="ARBA" id="ARBA00023268"/>
    </source>
</evidence>
<dbReference type="InterPro" id="IPR016036">
    <property type="entry name" value="Malonyl_transacylase_ACP-bd"/>
</dbReference>
<dbReference type="PANTHER" id="PTHR43775">
    <property type="entry name" value="FATTY ACID SYNTHASE"/>
    <property type="match status" value="1"/>
</dbReference>
<dbReference type="Pfam" id="PF02801">
    <property type="entry name" value="Ketoacyl-synt_C"/>
    <property type="match status" value="1"/>
</dbReference>
<dbReference type="InterPro" id="IPR020806">
    <property type="entry name" value="PKS_PP-bd"/>
</dbReference>
<reference evidence="11 12" key="1">
    <citation type="submission" date="2015-11" db="EMBL/GenBank/DDBJ databases">
        <title>Aspergillus lentulus strain IFM 54703T.</title>
        <authorList>
            <person name="Kusuya Y."/>
            <person name="Sakai K."/>
            <person name="Kamei K."/>
            <person name="Takahashi H."/>
            <person name="Yaguchi T."/>
        </authorList>
    </citation>
    <scope>NUCLEOTIDE SEQUENCE [LARGE SCALE GENOMIC DNA]</scope>
    <source>
        <strain evidence="11 12">IFM 54703</strain>
    </source>
</reference>
<dbReference type="InterPro" id="IPR014031">
    <property type="entry name" value="Ketoacyl_synth_C"/>
</dbReference>
<dbReference type="InterPro" id="IPR014030">
    <property type="entry name" value="Ketoacyl_synth_N"/>
</dbReference>
<dbReference type="EMBL" id="BCLY01000001">
    <property type="protein sequence ID" value="GAQ03684.1"/>
    <property type="molecule type" value="Genomic_DNA"/>
</dbReference>
<dbReference type="Gene3D" id="1.10.1200.10">
    <property type="entry name" value="ACP-like"/>
    <property type="match status" value="1"/>
</dbReference>
<keyword evidence="1" id="KW-0596">Phosphopantetheine</keyword>
<dbReference type="InterPro" id="IPR045851">
    <property type="entry name" value="AMP-bd_C_sf"/>
</dbReference>
<evidence type="ECO:0000259" key="10">
    <source>
        <dbReference type="PROSITE" id="PS52019"/>
    </source>
</evidence>
<dbReference type="InterPro" id="IPR029063">
    <property type="entry name" value="SAM-dependent_MTases_sf"/>
</dbReference>
<dbReference type="Pfam" id="PF00698">
    <property type="entry name" value="Acyl_transf_1"/>
    <property type="match status" value="1"/>
</dbReference>
<dbReference type="InterPro" id="IPR016039">
    <property type="entry name" value="Thiolase-like"/>
</dbReference>